<accession>A0ABS4TIX4</accession>
<sequence length="156" mass="18248">MTGVMDTTELRRIHRAVVEDYMSRRGENRLTRYLLFTEDGSAGLYTGDTPEPIVSKGHEKLKAHGEWSLRMFPDWVWFNIEIFETQDANRFWVECDGEGKILYPSYPPGHYRNHFIHSFELRDGKIVTQREFMNPYNQLRALGIEIPVINRGGIPT</sequence>
<evidence type="ECO:0008006" key="5">
    <source>
        <dbReference type="Google" id="ProtNLM"/>
    </source>
</evidence>
<dbReference type="RefSeq" id="WP_209641674.1">
    <property type="nucleotide sequence ID" value="NZ_JAGINW010000001.1"/>
</dbReference>
<dbReference type="InterPro" id="IPR032710">
    <property type="entry name" value="NTF2-like_dom_sf"/>
</dbReference>
<evidence type="ECO:0000256" key="2">
    <source>
        <dbReference type="ARBA" id="ARBA00023194"/>
    </source>
</evidence>
<dbReference type="EMBL" id="JAGINW010000001">
    <property type="protein sequence ID" value="MBP2324372.1"/>
    <property type="molecule type" value="Genomic_DNA"/>
</dbReference>
<dbReference type="Proteomes" id="UP001519332">
    <property type="component" value="Unassembled WGS sequence"/>
</dbReference>
<organism evidence="3 4">
    <name type="scientific">Kibdelosporangium banguiense</name>
    <dbReference type="NCBI Taxonomy" id="1365924"/>
    <lineage>
        <taxon>Bacteria</taxon>
        <taxon>Bacillati</taxon>
        <taxon>Actinomycetota</taxon>
        <taxon>Actinomycetes</taxon>
        <taxon>Pseudonocardiales</taxon>
        <taxon>Pseudonocardiaceae</taxon>
        <taxon>Kibdelosporangium</taxon>
    </lineage>
</organism>
<evidence type="ECO:0000313" key="4">
    <source>
        <dbReference type="Proteomes" id="UP001519332"/>
    </source>
</evidence>
<keyword evidence="4" id="KW-1185">Reference proteome</keyword>
<comment type="similarity">
    <text evidence="1">Belongs to the PhzA/PhzB family.</text>
</comment>
<name>A0ABS4TIX4_9PSEU</name>
<evidence type="ECO:0000313" key="3">
    <source>
        <dbReference type="EMBL" id="MBP2324372.1"/>
    </source>
</evidence>
<protein>
    <recommendedName>
        <fullName evidence="5">Phenazine biosynthesis protein</fullName>
    </recommendedName>
</protein>
<proteinExistence type="inferred from homology"/>
<dbReference type="SUPFAM" id="SSF54427">
    <property type="entry name" value="NTF2-like"/>
    <property type="match status" value="1"/>
</dbReference>
<comment type="caution">
    <text evidence="3">The sequence shown here is derived from an EMBL/GenBank/DDBJ whole genome shotgun (WGS) entry which is preliminary data.</text>
</comment>
<dbReference type="InterPro" id="IPR004964">
    <property type="entry name" value="PhzA_PhzB"/>
</dbReference>
<evidence type="ECO:0000256" key="1">
    <source>
        <dbReference type="ARBA" id="ARBA00009377"/>
    </source>
</evidence>
<dbReference type="Pfam" id="PF03284">
    <property type="entry name" value="PHZA_PHZB"/>
    <property type="match status" value="1"/>
</dbReference>
<gene>
    <name evidence="3" type="ORF">JOF56_004757</name>
</gene>
<reference evidence="3 4" key="1">
    <citation type="submission" date="2021-03" db="EMBL/GenBank/DDBJ databases">
        <title>Sequencing the genomes of 1000 actinobacteria strains.</title>
        <authorList>
            <person name="Klenk H.-P."/>
        </authorList>
    </citation>
    <scope>NUCLEOTIDE SEQUENCE [LARGE SCALE GENOMIC DNA]</scope>
    <source>
        <strain evidence="3 4">DSM 46670</strain>
    </source>
</reference>
<keyword evidence="2" id="KW-0045">Antibiotic biosynthesis</keyword>
<dbReference type="Gene3D" id="3.10.450.50">
    <property type="match status" value="1"/>
</dbReference>